<comment type="cofactor">
    <cofactor evidence="1">
        <name>Mg(2+)</name>
        <dbReference type="ChEBI" id="CHEBI:18420"/>
    </cofactor>
</comment>
<sequence length="448" mass="47243">MTDTSSLPQGPTLGAEFTGRTGTVLERLNRLYPALIDLSLGRLETLLAKLGHPEQHLPPVIHVAGTNGKGSTCANLRAIGEAAGWRVHVMTSPHLINVTERFRVAGELVSEEELVATLEEIERVNGDEPITVFEVLTAAGFLLFSRHPAELAIIEVGLGGRFDATNVLTRPAACAITAISMDHEAFLGNTLAAIAGEKAGIIKPGVPVVTGRQPQAVRDVLEAEAASKEAPLLLRDRDWELARSEAHGEGGASLLYQDAEGALTLPLPALAGAHQDDNAGLAVATLRASCLALPDSAWSGIAHTHWPARLQKLEGTLAAQLPAGWELWLDGGHNPGAGEALVPVLEQWSDRPLHILVGMKQTKDASGFLEPLLEHATSIHAVAEPDQHLALPVEAIVAASHGRAQSGPDIASALANISSKGEKTARVLICGSLYLAGVVLKKDGWRAE</sequence>
<organism evidence="24 25">
    <name type="scientific">Acetobacter aceti</name>
    <dbReference type="NCBI Taxonomy" id="435"/>
    <lineage>
        <taxon>Bacteria</taxon>
        <taxon>Pseudomonadati</taxon>
        <taxon>Pseudomonadota</taxon>
        <taxon>Alphaproteobacteria</taxon>
        <taxon>Acetobacterales</taxon>
        <taxon>Acetobacteraceae</taxon>
        <taxon>Acetobacter</taxon>
        <taxon>Acetobacter subgen. Acetobacter</taxon>
    </lineage>
</organism>
<evidence type="ECO:0000256" key="12">
    <source>
        <dbReference type="ARBA" id="ARBA00022840"/>
    </source>
</evidence>
<evidence type="ECO:0000256" key="1">
    <source>
        <dbReference type="ARBA" id="ARBA00001946"/>
    </source>
</evidence>
<protein>
    <recommendedName>
        <fullName evidence="8">Dihydrofolate synthase/folylpolyglutamate synthase</fullName>
        <ecNumber evidence="6">6.3.2.12</ecNumber>
        <ecNumber evidence="7">6.3.2.17</ecNumber>
    </recommendedName>
    <alternativeName>
        <fullName evidence="17">Folylpoly-gamma-glutamate synthetase-dihydrofolate synthetase</fullName>
    </alternativeName>
    <alternativeName>
        <fullName evidence="15">Folylpolyglutamate synthetase</fullName>
    </alternativeName>
    <alternativeName>
        <fullName evidence="16">Tetrahydrofolylpolyglutamate synthase</fullName>
    </alternativeName>
</protein>
<evidence type="ECO:0000256" key="19">
    <source>
        <dbReference type="ARBA" id="ARBA00047808"/>
    </source>
</evidence>
<dbReference type="GO" id="GO:0046656">
    <property type="term" value="P:folic acid biosynthetic process"/>
    <property type="evidence" value="ECO:0007669"/>
    <property type="project" value="UniProtKB-KW"/>
</dbReference>
<dbReference type="GO" id="GO:0046654">
    <property type="term" value="P:tetrahydrofolate biosynthetic process"/>
    <property type="evidence" value="ECO:0007669"/>
    <property type="project" value="UniProtKB-UniPathway"/>
</dbReference>
<comment type="catalytic activity">
    <reaction evidence="18">
        <text>(6S)-5,6,7,8-tetrahydrofolyl-(gamma-L-Glu)(n) + L-glutamate + ATP = (6S)-5,6,7,8-tetrahydrofolyl-(gamma-L-Glu)(n+1) + ADP + phosphate + H(+)</text>
        <dbReference type="Rhea" id="RHEA:10580"/>
        <dbReference type="Rhea" id="RHEA-COMP:14738"/>
        <dbReference type="Rhea" id="RHEA-COMP:14740"/>
        <dbReference type="ChEBI" id="CHEBI:15378"/>
        <dbReference type="ChEBI" id="CHEBI:29985"/>
        <dbReference type="ChEBI" id="CHEBI:30616"/>
        <dbReference type="ChEBI" id="CHEBI:43474"/>
        <dbReference type="ChEBI" id="CHEBI:141005"/>
        <dbReference type="ChEBI" id="CHEBI:456216"/>
        <dbReference type="EC" id="6.3.2.17"/>
    </reaction>
</comment>
<dbReference type="GO" id="GO:0046872">
    <property type="term" value="F:metal ion binding"/>
    <property type="evidence" value="ECO:0007669"/>
    <property type="project" value="UniProtKB-KW"/>
</dbReference>
<keyword evidence="10" id="KW-0479">Metal-binding</keyword>
<dbReference type="NCBIfam" id="TIGR01499">
    <property type="entry name" value="folC"/>
    <property type="match status" value="1"/>
</dbReference>
<dbReference type="GO" id="GO:0005524">
    <property type="term" value="F:ATP binding"/>
    <property type="evidence" value="ECO:0007669"/>
    <property type="project" value="UniProtKB-KW"/>
</dbReference>
<dbReference type="RefSeq" id="WP_077811691.1">
    <property type="nucleotide sequence ID" value="NZ_CP014692.1"/>
</dbReference>
<keyword evidence="14" id="KW-0289">Folate biosynthesis</keyword>
<comment type="pathway">
    <text evidence="3">Cofactor biosynthesis; tetrahydrofolate biosynthesis; 7,8-dihydrofolate from 2-amino-4-hydroxy-6-hydroxymethyl-7,8-dihydropteridine diphosphate and 4-aminobenzoate: step 2/2.</text>
</comment>
<evidence type="ECO:0000256" key="18">
    <source>
        <dbReference type="ARBA" id="ARBA00047493"/>
    </source>
</evidence>
<evidence type="ECO:0000256" key="17">
    <source>
        <dbReference type="ARBA" id="ARBA00032510"/>
    </source>
</evidence>
<dbReference type="SUPFAM" id="SSF53244">
    <property type="entry name" value="MurD-like peptide ligases, peptide-binding domain"/>
    <property type="match status" value="1"/>
</dbReference>
<dbReference type="PROSITE" id="PS01012">
    <property type="entry name" value="FOLYLPOLYGLU_SYNT_2"/>
    <property type="match status" value="1"/>
</dbReference>
<dbReference type="InterPro" id="IPR036615">
    <property type="entry name" value="Mur_ligase_C_dom_sf"/>
</dbReference>
<evidence type="ECO:0000256" key="5">
    <source>
        <dbReference type="ARBA" id="ARBA00008276"/>
    </source>
</evidence>
<dbReference type="FunFam" id="3.40.1190.10:FF:000011">
    <property type="entry name" value="Folylpolyglutamate synthase/dihydrofolate synthase"/>
    <property type="match status" value="1"/>
</dbReference>
<comment type="similarity">
    <text evidence="5 22">Belongs to the folylpolyglutamate synthase family.</text>
</comment>
<keyword evidence="13" id="KW-0460">Magnesium</keyword>
<dbReference type="OrthoDB" id="9809356at2"/>
<comment type="function">
    <text evidence="2">Functions in two distinct reactions of the de novo folate biosynthetic pathway. Catalyzes the addition of a glutamate residue to dihydropteroate (7,8-dihydropteroate or H2Pte) to form dihydrofolate (7,8-dihydrofolate monoglutamate or H2Pte-Glu). Also catalyzes successive additions of L-glutamate to tetrahydrofolate or 10-formyltetrahydrofolate or 5,10-methylenetetrahydrofolate, leading to folylpolyglutamate derivatives.</text>
</comment>
<name>A0A1U9KCX0_ACEAC</name>
<dbReference type="GO" id="GO:0008841">
    <property type="term" value="F:dihydrofolate synthase activity"/>
    <property type="evidence" value="ECO:0007669"/>
    <property type="project" value="UniProtKB-EC"/>
</dbReference>
<dbReference type="EC" id="6.3.2.17" evidence="7"/>
<evidence type="ECO:0000256" key="6">
    <source>
        <dbReference type="ARBA" id="ARBA00013023"/>
    </source>
</evidence>
<keyword evidence="12 22" id="KW-0067">ATP-binding</keyword>
<evidence type="ECO:0000256" key="2">
    <source>
        <dbReference type="ARBA" id="ARBA00002714"/>
    </source>
</evidence>
<gene>
    <name evidence="24" type="ORF">A0U92_01515</name>
</gene>
<dbReference type="UniPathway" id="UPA00077">
    <property type="reaction ID" value="UER00157"/>
</dbReference>
<dbReference type="Pfam" id="PF02875">
    <property type="entry name" value="Mur_ligase_C"/>
    <property type="match status" value="1"/>
</dbReference>
<dbReference type="Gene3D" id="3.90.190.20">
    <property type="entry name" value="Mur ligase, C-terminal domain"/>
    <property type="match status" value="1"/>
</dbReference>
<evidence type="ECO:0000256" key="11">
    <source>
        <dbReference type="ARBA" id="ARBA00022741"/>
    </source>
</evidence>
<dbReference type="STRING" id="435.A0U92_01515"/>
<dbReference type="AlphaFoldDB" id="A0A1U9KCX0"/>
<evidence type="ECO:0000259" key="23">
    <source>
        <dbReference type="Pfam" id="PF02875"/>
    </source>
</evidence>
<dbReference type="EMBL" id="CP014692">
    <property type="protein sequence ID" value="AQS83661.1"/>
    <property type="molecule type" value="Genomic_DNA"/>
</dbReference>
<comment type="catalytic activity">
    <reaction evidence="21">
        <text>7,8-dihydropteroate + L-glutamate + ATP = 7,8-dihydrofolate + ADP + phosphate + H(+)</text>
        <dbReference type="Rhea" id="RHEA:23584"/>
        <dbReference type="ChEBI" id="CHEBI:15378"/>
        <dbReference type="ChEBI" id="CHEBI:17839"/>
        <dbReference type="ChEBI" id="CHEBI:29985"/>
        <dbReference type="ChEBI" id="CHEBI:30616"/>
        <dbReference type="ChEBI" id="CHEBI:43474"/>
        <dbReference type="ChEBI" id="CHEBI:57451"/>
        <dbReference type="ChEBI" id="CHEBI:456216"/>
        <dbReference type="EC" id="6.3.2.12"/>
    </reaction>
</comment>
<evidence type="ECO:0000313" key="25">
    <source>
        <dbReference type="Proteomes" id="UP000188937"/>
    </source>
</evidence>
<dbReference type="InterPro" id="IPR018109">
    <property type="entry name" value="Folylpolyglutamate_synth_CS"/>
</dbReference>
<dbReference type="GO" id="GO:0004326">
    <property type="term" value="F:tetrahydrofolylpolyglutamate synthase activity"/>
    <property type="evidence" value="ECO:0007669"/>
    <property type="project" value="UniProtKB-EC"/>
</dbReference>
<evidence type="ECO:0000313" key="24">
    <source>
        <dbReference type="EMBL" id="AQS83661.1"/>
    </source>
</evidence>
<evidence type="ECO:0000256" key="22">
    <source>
        <dbReference type="PIRNR" id="PIRNR001563"/>
    </source>
</evidence>
<dbReference type="PANTHER" id="PTHR11136">
    <property type="entry name" value="FOLYLPOLYGLUTAMATE SYNTHASE-RELATED"/>
    <property type="match status" value="1"/>
</dbReference>
<dbReference type="InterPro" id="IPR001645">
    <property type="entry name" value="Folylpolyglutamate_synth"/>
</dbReference>
<comment type="catalytic activity">
    <reaction evidence="19">
        <text>10-formyltetrahydrofolyl-(gamma-L-Glu)(n) + L-glutamate + ATP = 10-formyltetrahydrofolyl-(gamma-L-Glu)(n+1) + ADP + phosphate + H(+)</text>
        <dbReference type="Rhea" id="RHEA:51904"/>
        <dbReference type="Rhea" id="RHEA-COMP:13088"/>
        <dbReference type="Rhea" id="RHEA-COMP:14300"/>
        <dbReference type="ChEBI" id="CHEBI:15378"/>
        <dbReference type="ChEBI" id="CHEBI:29985"/>
        <dbReference type="ChEBI" id="CHEBI:30616"/>
        <dbReference type="ChEBI" id="CHEBI:43474"/>
        <dbReference type="ChEBI" id="CHEBI:134413"/>
        <dbReference type="ChEBI" id="CHEBI:456216"/>
        <dbReference type="EC" id="6.3.2.17"/>
    </reaction>
</comment>
<keyword evidence="9 22" id="KW-0436">Ligase</keyword>
<dbReference type="PIRSF" id="PIRSF001563">
    <property type="entry name" value="Folylpolyglu_synth"/>
    <property type="match status" value="1"/>
</dbReference>
<evidence type="ECO:0000256" key="16">
    <source>
        <dbReference type="ARBA" id="ARBA00030592"/>
    </source>
</evidence>
<dbReference type="InterPro" id="IPR004101">
    <property type="entry name" value="Mur_ligase_C"/>
</dbReference>
<dbReference type="Proteomes" id="UP000188937">
    <property type="component" value="Chromosome"/>
</dbReference>
<accession>A0A1U9KCX0</accession>
<evidence type="ECO:0000256" key="3">
    <source>
        <dbReference type="ARBA" id="ARBA00004799"/>
    </source>
</evidence>
<dbReference type="Gene3D" id="3.40.1190.10">
    <property type="entry name" value="Mur-like, catalytic domain"/>
    <property type="match status" value="1"/>
</dbReference>
<keyword evidence="25" id="KW-1185">Reference proteome</keyword>
<evidence type="ECO:0000256" key="8">
    <source>
        <dbReference type="ARBA" id="ARBA00019357"/>
    </source>
</evidence>
<comment type="pathway">
    <text evidence="4">Cofactor biosynthesis; tetrahydrofolylpolyglutamate biosynthesis.</text>
</comment>
<feature type="domain" description="Mur ligase C-terminal" evidence="23">
    <location>
        <begin position="324"/>
        <end position="432"/>
    </location>
</feature>
<keyword evidence="11 22" id="KW-0547">Nucleotide-binding</keyword>
<evidence type="ECO:0000256" key="15">
    <source>
        <dbReference type="ARBA" id="ARBA00030048"/>
    </source>
</evidence>
<comment type="catalytic activity">
    <reaction evidence="20">
        <text>(6R)-5,10-methylenetetrahydrofolyl-(gamma-L-Glu)(n) + L-glutamate + ATP = (6R)-5,10-methylenetetrahydrofolyl-(gamma-L-Glu)(n+1) + ADP + phosphate + H(+)</text>
        <dbReference type="Rhea" id="RHEA:51912"/>
        <dbReference type="Rhea" id="RHEA-COMP:13257"/>
        <dbReference type="Rhea" id="RHEA-COMP:13258"/>
        <dbReference type="ChEBI" id="CHEBI:15378"/>
        <dbReference type="ChEBI" id="CHEBI:29985"/>
        <dbReference type="ChEBI" id="CHEBI:30616"/>
        <dbReference type="ChEBI" id="CHEBI:43474"/>
        <dbReference type="ChEBI" id="CHEBI:136572"/>
        <dbReference type="ChEBI" id="CHEBI:456216"/>
        <dbReference type="EC" id="6.3.2.17"/>
    </reaction>
</comment>
<dbReference type="SUPFAM" id="SSF53623">
    <property type="entry name" value="MurD-like peptide ligases, catalytic domain"/>
    <property type="match status" value="1"/>
</dbReference>
<evidence type="ECO:0000256" key="4">
    <source>
        <dbReference type="ARBA" id="ARBA00005150"/>
    </source>
</evidence>
<proteinExistence type="inferred from homology"/>
<evidence type="ECO:0000256" key="21">
    <source>
        <dbReference type="ARBA" id="ARBA00049161"/>
    </source>
</evidence>
<evidence type="ECO:0000256" key="13">
    <source>
        <dbReference type="ARBA" id="ARBA00022842"/>
    </source>
</evidence>
<dbReference type="KEGG" id="aace:A0U92_01515"/>
<dbReference type="EC" id="6.3.2.12" evidence="6"/>
<evidence type="ECO:0000256" key="20">
    <source>
        <dbReference type="ARBA" id="ARBA00049035"/>
    </source>
</evidence>
<evidence type="ECO:0000256" key="10">
    <source>
        <dbReference type="ARBA" id="ARBA00022723"/>
    </source>
</evidence>
<evidence type="ECO:0000256" key="14">
    <source>
        <dbReference type="ARBA" id="ARBA00022909"/>
    </source>
</evidence>
<evidence type="ECO:0000256" key="7">
    <source>
        <dbReference type="ARBA" id="ARBA00013025"/>
    </source>
</evidence>
<reference evidence="24 25" key="1">
    <citation type="submission" date="2016-03" db="EMBL/GenBank/DDBJ databases">
        <title>Acetic acid bacteria sequencing.</title>
        <authorList>
            <person name="Brandt J."/>
            <person name="Jakob F."/>
            <person name="Vogel R.F."/>
        </authorList>
    </citation>
    <scope>NUCLEOTIDE SEQUENCE [LARGE SCALE GENOMIC DNA]</scope>
    <source>
        <strain evidence="24 25">TMW2.1153</strain>
    </source>
</reference>
<dbReference type="PANTHER" id="PTHR11136:SF0">
    <property type="entry name" value="DIHYDROFOLATE SYNTHETASE-RELATED"/>
    <property type="match status" value="1"/>
</dbReference>
<evidence type="ECO:0000256" key="9">
    <source>
        <dbReference type="ARBA" id="ARBA00022598"/>
    </source>
</evidence>
<dbReference type="GO" id="GO:0005737">
    <property type="term" value="C:cytoplasm"/>
    <property type="evidence" value="ECO:0007669"/>
    <property type="project" value="TreeGrafter"/>
</dbReference>
<dbReference type="InterPro" id="IPR036565">
    <property type="entry name" value="Mur-like_cat_sf"/>
</dbReference>